<dbReference type="GO" id="GO:0016874">
    <property type="term" value="F:ligase activity"/>
    <property type="evidence" value="ECO:0007669"/>
    <property type="project" value="UniProtKB-KW"/>
</dbReference>
<dbReference type="Pfam" id="PF13193">
    <property type="entry name" value="AMP-binding_C"/>
    <property type="match status" value="1"/>
</dbReference>
<dbReference type="Pfam" id="PF00668">
    <property type="entry name" value="Condensation"/>
    <property type="match status" value="1"/>
</dbReference>
<dbReference type="InterPro" id="IPR020806">
    <property type="entry name" value="PKS_PP-bd"/>
</dbReference>
<evidence type="ECO:0000256" key="5">
    <source>
        <dbReference type="ARBA" id="ARBA00022450"/>
    </source>
</evidence>
<keyword evidence="12" id="KW-1185">Reference proteome</keyword>
<dbReference type="InterPro" id="IPR020459">
    <property type="entry name" value="AMP-binding"/>
</dbReference>
<dbReference type="Proteomes" id="UP001139157">
    <property type="component" value="Unassembled WGS sequence"/>
</dbReference>
<dbReference type="AlphaFoldDB" id="A0A9X2EAA4"/>
<dbReference type="SUPFAM" id="SSF52777">
    <property type="entry name" value="CoA-dependent acyltransferases"/>
    <property type="match status" value="2"/>
</dbReference>
<gene>
    <name evidence="11" type="ORF">NDR86_24530</name>
</gene>
<dbReference type="Gene3D" id="3.30.559.10">
    <property type="entry name" value="Chloramphenicol acetyltransferase-like domain"/>
    <property type="match status" value="1"/>
</dbReference>
<evidence type="ECO:0000256" key="9">
    <source>
        <dbReference type="SAM" id="MobiDB-lite"/>
    </source>
</evidence>
<dbReference type="Gene3D" id="3.40.50.12780">
    <property type="entry name" value="N-terminal domain of ligase-like"/>
    <property type="match status" value="1"/>
</dbReference>
<dbReference type="PANTHER" id="PTHR45527:SF10">
    <property type="entry name" value="PYOCHELIN SYNTHASE PCHF"/>
    <property type="match status" value="1"/>
</dbReference>
<accession>A0A9X2EAA4</accession>
<comment type="similarity">
    <text evidence="3">Belongs to the ATP-dependent AMP-binding enzyme family. MbtB subfamily.</text>
</comment>
<reference evidence="11" key="1">
    <citation type="submission" date="2022-06" db="EMBL/GenBank/DDBJ databases">
        <title>Novel species in genus nocardia.</title>
        <authorList>
            <person name="Li F."/>
        </authorList>
    </citation>
    <scope>NUCLEOTIDE SEQUENCE</scope>
    <source>
        <strain evidence="11">CDC141</strain>
    </source>
</reference>
<comment type="cofactor">
    <cofactor evidence="1">
        <name>pantetheine 4'-phosphate</name>
        <dbReference type="ChEBI" id="CHEBI:47942"/>
    </cofactor>
</comment>
<dbReference type="InterPro" id="IPR023213">
    <property type="entry name" value="CAT-like_dom_sf"/>
</dbReference>
<dbReference type="PROSITE" id="PS50075">
    <property type="entry name" value="CARRIER"/>
    <property type="match status" value="2"/>
</dbReference>
<dbReference type="PROSITE" id="PS00012">
    <property type="entry name" value="PHOSPHOPANTETHEINE"/>
    <property type="match status" value="1"/>
</dbReference>
<dbReference type="GO" id="GO:0044550">
    <property type="term" value="P:secondary metabolite biosynthetic process"/>
    <property type="evidence" value="ECO:0007669"/>
    <property type="project" value="TreeGrafter"/>
</dbReference>
<feature type="region of interest" description="Disordered" evidence="9">
    <location>
        <begin position="1116"/>
        <end position="1147"/>
    </location>
</feature>
<organism evidence="11 12">
    <name type="scientific">Nocardia pulmonis</name>
    <dbReference type="NCBI Taxonomy" id="2951408"/>
    <lineage>
        <taxon>Bacteria</taxon>
        <taxon>Bacillati</taxon>
        <taxon>Actinomycetota</taxon>
        <taxon>Actinomycetes</taxon>
        <taxon>Mycobacteriales</taxon>
        <taxon>Nocardiaceae</taxon>
        <taxon>Nocardia</taxon>
    </lineage>
</organism>
<feature type="domain" description="Carrier" evidence="10">
    <location>
        <begin position="1042"/>
        <end position="1117"/>
    </location>
</feature>
<dbReference type="InterPro" id="IPR001242">
    <property type="entry name" value="Condensation_dom"/>
</dbReference>
<evidence type="ECO:0000256" key="3">
    <source>
        <dbReference type="ARBA" id="ARBA00007380"/>
    </source>
</evidence>
<keyword evidence="6" id="KW-0597">Phosphoprotein</keyword>
<sequence>MTHTGQETTSRLEVVRWVVDKIADITHAPPGEIEFTTPLTQIGLSSLRTVRLRALIAERFGVEIPLAVQTIDDIADFVAAAQPSAHEPVDHIEPDPANAFEPFPLTDLQYAYLMGRSDVFELGGLGGHAYFEFTRDTGDPEQLRTAWNRVVDRHDALRMQVRPDGRQQVSANSPSTGFDILDLRAATDEQLTKELADLRHRSSHEVFDLHTVPLYHITVARLPGTALRIFFSIDLFVADLWAWRVLMRDWWGYYSDPAYDPRPLRLTFRDVVLHEARMATGPQFEKSQRYWENRILELPDAPALPAAVHAAEKRFRRRRFHVSRPVWAQLKQLAAQRSVTPSAVLLAAYSVVLARWSGSGHFTVDVTLFNRPPLHPEINDLVGDFTNVDLLEVDVERAATFHELATAVQSRLWADLEHAQAGGIKALRELAAQRCGVGSALFPVVFTSTLGGEEEGYDTVFAGFGEPDFAITQTPQVYLDHQVFEQNGRALIVWDTRDGVLSETVIDEMFLAYMRLLDHIATEDGWQTAPKVPLPARTRRIRAATRVTTEPLDTMLHDGFLTAPAGPDAVAIIAPDRTLTYGAARAHIIGTAAALREQGLGPGDVVAVEAEKGWRQVVSVAAVMAAGSAVLPIDPALPAARKEWIAQHSGCRAMLTDRDELPVAATTTIEGWRDLAGPDDLAYILYTSGSTGTPKGVAVTHRAVVNTLHWVNERFEITAADRVLGLSSMSFDLSLWDTFGVTMKGATLVLPPADRTRDPATWAELMARHGITLWNSVPALLTMLLEHTDTGLDALRLVLLSGDWIPVALPDRIRAAAPRARVIAMGGPTETSVWTNAFEVGVTDPAWTSIPYGYPLPNHELHVLNDRLEEVPDGVAGEIYIGGTGLAVGYHNDSQRTEASFITHPDTGQRLYRSGDLARYRADGCLEILGRTDFQLKVGGHRIEAGEVEAALLEHPLIRAAVVLAPDSLAAFVVPDEPVADADVDALVAELTATLRDRLPNYMVPHRIEVLTRLPIDHRGKVDRAALRTRLSTHRGVRSYIEPANPVETVITDTVAEVLGVDRVGADERFLEAGANSVALTRIHALLSQRLSVTFDLLQLFENPDARSLATALRSDAPANDAVGTGRERARARRAARQRVPGPSSQN</sequence>
<dbReference type="SUPFAM" id="SSF56801">
    <property type="entry name" value="Acetyl-CoA synthetase-like"/>
    <property type="match status" value="1"/>
</dbReference>
<dbReference type="InterPro" id="IPR036736">
    <property type="entry name" value="ACP-like_sf"/>
</dbReference>
<dbReference type="FunFam" id="3.40.50.12780:FF:000012">
    <property type="entry name" value="Non-ribosomal peptide synthetase"/>
    <property type="match status" value="1"/>
</dbReference>
<proteinExistence type="inferred from homology"/>
<dbReference type="InterPro" id="IPR020845">
    <property type="entry name" value="AMP-binding_CS"/>
</dbReference>
<evidence type="ECO:0000313" key="11">
    <source>
        <dbReference type="EMBL" id="MCM6776659.1"/>
    </source>
</evidence>
<evidence type="ECO:0000256" key="2">
    <source>
        <dbReference type="ARBA" id="ARBA00005102"/>
    </source>
</evidence>
<evidence type="ECO:0000256" key="4">
    <source>
        <dbReference type="ARBA" id="ARBA00016743"/>
    </source>
</evidence>
<feature type="domain" description="Carrier" evidence="10">
    <location>
        <begin position="9"/>
        <end position="88"/>
    </location>
</feature>
<dbReference type="CDD" id="cd19535">
    <property type="entry name" value="Cyc_NRPS"/>
    <property type="match status" value="1"/>
</dbReference>
<dbReference type="InterPro" id="IPR057737">
    <property type="entry name" value="Condensation_MtbB-like"/>
</dbReference>
<dbReference type="EMBL" id="JAMRXG010000011">
    <property type="protein sequence ID" value="MCM6776659.1"/>
    <property type="molecule type" value="Genomic_DNA"/>
</dbReference>
<evidence type="ECO:0000259" key="10">
    <source>
        <dbReference type="PROSITE" id="PS50075"/>
    </source>
</evidence>
<dbReference type="PROSITE" id="PS00455">
    <property type="entry name" value="AMP_BINDING"/>
    <property type="match status" value="1"/>
</dbReference>
<dbReference type="Pfam" id="PF00501">
    <property type="entry name" value="AMP-binding"/>
    <property type="match status" value="1"/>
</dbReference>
<comment type="caution">
    <text evidence="11">The sequence shown here is derived from an EMBL/GenBank/DDBJ whole genome shotgun (WGS) entry which is preliminary data.</text>
</comment>
<dbReference type="Gene3D" id="3.30.559.30">
    <property type="entry name" value="Nonribosomal peptide synthetase, condensation domain"/>
    <property type="match status" value="1"/>
</dbReference>
<dbReference type="InterPro" id="IPR010071">
    <property type="entry name" value="AA_adenyl_dom"/>
</dbReference>
<dbReference type="NCBIfam" id="TIGR01733">
    <property type="entry name" value="AA-adenyl-dom"/>
    <property type="match status" value="1"/>
</dbReference>
<dbReference type="InterPro" id="IPR042099">
    <property type="entry name" value="ANL_N_sf"/>
</dbReference>
<evidence type="ECO:0000256" key="8">
    <source>
        <dbReference type="ARBA" id="ARBA00033440"/>
    </source>
</evidence>
<dbReference type="Pfam" id="PF00550">
    <property type="entry name" value="PP-binding"/>
    <property type="match status" value="2"/>
</dbReference>
<dbReference type="PRINTS" id="PR00154">
    <property type="entry name" value="AMPBINDING"/>
</dbReference>
<dbReference type="SUPFAM" id="SSF47336">
    <property type="entry name" value="ACP-like"/>
    <property type="match status" value="2"/>
</dbReference>
<dbReference type="GO" id="GO:0031177">
    <property type="term" value="F:phosphopantetheine binding"/>
    <property type="evidence" value="ECO:0007669"/>
    <property type="project" value="InterPro"/>
</dbReference>
<dbReference type="Gene3D" id="1.10.1200.10">
    <property type="entry name" value="ACP-like"/>
    <property type="match status" value="2"/>
</dbReference>
<dbReference type="SMART" id="SM00823">
    <property type="entry name" value="PKS_PP"/>
    <property type="match status" value="2"/>
</dbReference>
<dbReference type="InterPro" id="IPR045851">
    <property type="entry name" value="AMP-bd_C_sf"/>
</dbReference>
<dbReference type="GO" id="GO:0000036">
    <property type="term" value="F:acyl carrier activity"/>
    <property type="evidence" value="ECO:0007669"/>
    <property type="project" value="TreeGrafter"/>
</dbReference>
<dbReference type="InterPro" id="IPR025110">
    <property type="entry name" value="AMP-bd_C"/>
</dbReference>
<dbReference type="InterPro" id="IPR006162">
    <property type="entry name" value="Ppantetheine_attach_site"/>
</dbReference>
<dbReference type="Gene3D" id="3.30.300.30">
    <property type="match status" value="1"/>
</dbReference>
<dbReference type="PANTHER" id="PTHR45527">
    <property type="entry name" value="NONRIBOSOMAL PEPTIDE SYNTHETASE"/>
    <property type="match status" value="1"/>
</dbReference>
<evidence type="ECO:0000256" key="1">
    <source>
        <dbReference type="ARBA" id="ARBA00001957"/>
    </source>
</evidence>
<evidence type="ECO:0000313" key="12">
    <source>
        <dbReference type="Proteomes" id="UP001139157"/>
    </source>
</evidence>
<evidence type="ECO:0000256" key="6">
    <source>
        <dbReference type="ARBA" id="ARBA00022553"/>
    </source>
</evidence>
<evidence type="ECO:0000256" key="7">
    <source>
        <dbReference type="ARBA" id="ARBA00022598"/>
    </source>
</evidence>
<dbReference type="GO" id="GO:0043041">
    <property type="term" value="P:amino acid activation for nonribosomal peptide biosynthetic process"/>
    <property type="evidence" value="ECO:0007669"/>
    <property type="project" value="TreeGrafter"/>
</dbReference>
<dbReference type="InterPro" id="IPR009081">
    <property type="entry name" value="PP-bd_ACP"/>
</dbReference>
<comment type="pathway">
    <text evidence="2">Siderophore biosynthesis; mycobactin biosynthesis.</text>
</comment>
<protein>
    <recommendedName>
        <fullName evidence="4">Phenyloxazoline synthase MbtB</fullName>
    </recommendedName>
    <alternativeName>
        <fullName evidence="8">Mycobactin synthetase protein B</fullName>
    </alternativeName>
</protein>
<keyword evidence="7" id="KW-0436">Ligase</keyword>
<dbReference type="FunFam" id="3.30.559.10:FF:000023">
    <property type="entry name" value="Non-ribosomal peptide synthetase"/>
    <property type="match status" value="1"/>
</dbReference>
<keyword evidence="5" id="KW-0596">Phosphopantetheine</keyword>
<dbReference type="GO" id="GO:0005737">
    <property type="term" value="C:cytoplasm"/>
    <property type="evidence" value="ECO:0007669"/>
    <property type="project" value="TreeGrafter"/>
</dbReference>
<dbReference type="FunFam" id="3.30.559.30:FF:000006">
    <property type="entry name" value="Yersiniabactin polyketide/non-ribosomal peptide synthetase"/>
    <property type="match status" value="1"/>
</dbReference>
<name>A0A9X2EAA4_9NOCA</name>
<dbReference type="InterPro" id="IPR000873">
    <property type="entry name" value="AMP-dep_synth/lig_dom"/>
</dbReference>